<keyword evidence="1" id="KW-0472">Membrane</keyword>
<keyword evidence="3" id="KW-1185">Reference proteome</keyword>
<accession>A0A5C3M2M2</accession>
<keyword evidence="1" id="KW-1133">Transmembrane helix</keyword>
<evidence type="ECO:0000256" key="1">
    <source>
        <dbReference type="SAM" id="Phobius"/>
    </source>
</evidence>
<name>A0A5C3M2M2_9AGAR</name>
<proteinExistence type="predicted"/>
<dbReference type="EMBL" id="ML213601">
    <property type="protein sequence ID" value="TFK38993.1"/>
    <property type="molecule type" value="Genomic_DNA"/>
</dbReference>
<sequence length="86" mass="10279">MATISTLISYLIYMRLYRARVYSNLRALAWIFICSISPLAATELVYFWCSNPFFLLFIFLCWRHPTHLRLVAILACFLLERWTEHS</sequence>
<evidence type="ECO:0000313" key="3">
    <source>
        <dbReference type="Proteomes" id="UP000308652"/>
    </source>
</evidence>
<dbReference type="AlphaFoldDB" id="A0A5C3M2M2"/>
<feature type="transmembrane region" description="Helical" evidence="1">
    <location>
        <begin position="21"/>
        <end position="39"/>
    </location>
</feature>
<organism evidence="2 3">
    <name type="scientific">Crucibulum laeve</name>
    <dbReference type="NCBI Taxonomy" id="68775"/>
    <lineage>
        <taxon>Eukaryota</taxon>
        <taxon>Fungi</taxon>
        <taxon>Dikarya</taxon>
        <taxon>Basidiomycota</taxon>
        <taxon>Agaricomycotina</taxon>
        <taxon>Agaricomycetes</taxon>
        <taxon>Agaricomycetidae</taxon>
        <taxon>Agaricales</taxon>
        <taxon>Agaricineae</taxon>
        <taxon>Nidulariaceae</taxon>
        <taxon>Crucibulum</taxon>
    </lineage>
</organism>
<evidence type="ECO:0000313" key="2">
    <source>
        <dbReference type="EMBL" id="TFK38993.1"/>
    </source>
</evidence>
<dbReference type="Proteomes" id="UP000308652">
    <property type="component" value="Unassembled WGS sequence"/>
</dbReference>
<feature type="transmembrane region" description="Helical" evidence="1">
    <location>
        <begin position="45"/>
        <end position="62"/>
    </location>
</feature>
<protein>
    <submittedName>
        <fullName evidence="2">Uncharacterized protein</fullName>
    </submittedName>
</protein>
<gene>
    <name evidence="2" type="ORF">BDQ12DRAFT_86773</name>
</gene>
<reference evidence="2 3" key="1">
    <citation type="journal article" date="2019" name="Nat. Ecol. Evol.">
        <title>Megaphylogeny resolves global patterns of mushroom evolution.</title>
        <authorList>
            <person name="Varga T."/>
            <person name="Krizsan K."/>
            <person name="Foldi C."/>
            <person name="Dima B."/>
            <person name="Sanchez-Garcia M."/>
            <person name="Sanchez-Ramirez S."/>
            <person name="Szollosi G.J."/>
            <person name="Szarkandi J.G."/>
            <person name="Papp V."/>
            <person name="Albert L."/>
            <person name="Andreopoulos W."/>
            <person name="Angelini C."/>
            <person name="Antonin V."/>
            <person name="Barry K.W."/>
            <person name="Bougher N.L."/>
            <person name="Buchanan P."/>
            <person name="Buyck B."/>
            <person name="Bense V."/>
            <person name="Catcheside P."/>
            <person name="Chovatia M."/>
            <person name="Cooper J."/>
            <person name="Damon W."/>
            <person name="Desjardin D."/>
            <person name="Finy P."/>
            <person name="Geml J."/>
            <person name="Haridas S."/>
            <person name="Hughes K."/>
            <person name="Justo A."/>
            <person name="Karasinski D."/>
            <person name="Kautmanova I."/>
            <person name="Kiss B."/>
            <person name="Kocsube S."/>
            <person name="Kotiranta H."/>
            <person name="LaButti K.M."/>
            <person name="Lechner B.E."/>
            <person name="Liimatainen K."/>
            <person name="Lipzen A."/>
            <person name="Lukacs Z."/>
            <person name="Mihaltcheva S."/>
            <person name="Morgado L.N."/>
            <person name="Niskanen T."/>
            <person name="Noordeloos M.E."/>
            <person name="Ohm R.A."/>
            <person name="Ortiz-Santana B."/>
            <person name="Ovrebo C."/>
            <person name="Racz N."/>
            <person name="Riley R."/>
            <person name="Savchenko A."/>
            <person name="Shiryaev A."/>
            <person name="Soop K."/>
            <person name="Spirin V."/>
            <person name="Szebenyi C."/>
            <person name="Tomsovsky M."/>
            <person name="Tulloss R.E."/>
            <person name="Uehling J."/>
            <person name="Grigoriev I.V."/>
            <person name="Vagvolgyi C."/>
            <person name="Papp T."/>
            <person name="Martin F.M."/>
            <person name="Miettinen O."/>
            <person name="Hibbett D.S."/>
            <person name="Nagy L.G."/>
        </authorList>
    </citation>
    <scope>NUCLEOTIDE SEQUENCE [LARGE SCALE GENOMIC DNA]</scope>
    <source>
        <strain evidence="2 3">CBS 166.37</strain>
    </source>
</reference>
<keyword evidence="1" id="KW-0812">Transmembrane</keyword>